<gene>
    <name evidence="3" type="ORF">E5163_08445</name>
</gene>
<dbReference type="AlphaFoldDB" id="A0A4S2H133"/>
<evidence type="ECO:0000313" key="4">
    <source>
        <dbReference type="Proteomes" id="UP000308054"/>
    </source>
</evidence>
<dbReference type="EMBL" id="SRXW01000002">
    <property type="protein sequence ID" value="TGY89144.1"/>
    <property type="molecule type" value="Genomic_DNA"/>
</dbReference>
<feature type="region of interest" description="Disordered" evidence="1">
    <location>
        <begin position="77"/>
        <end position="108"/>
    </location>
</feature>
<name>A0A4S2H133_9PROT</name>
<keyword evidence="4" id="KW-1185">Reference proteome</keyword>
<dbReference type="Proteomes" id="UP000308054">
    <property type="component" value="Unassembled WGS sequence"/>
</dbReference>
<sequence>MGEPVSEARMALWRAILAGGVIGALIGAIAAVALDLILGPVSITGKLGFRAILFLAFEAAFAGAIVGALVSAMAELKHRSQKRPHETGGGTRARGPDARPRPSRAPRP</sequence>
<evidence type="ECO:0000256" key="2">
    <source>
        <dbReference type="SAM" id="Phobius"/>
    </source>
</evidence>
<feature type="compositionally biased region" description="Basic and acidic residues" evidence="1">
    <location>
        <begin position="77"/>
        <end position="86"/>
    </location>
</feature>
<keyword evidence="2" id="KW-0472">Membrane</keyword>
<feature type="transmembrane region" description="Helical" evidence="2">
    <location>
        <begin position="51"/>
        <end position="74"/>
    </location>
</feature>
<proteinExistence type="predicted"/>
<reference evidence="3 4" key="1">
    <citation type="journal article" date="2017" name="Int. J. Syst. Evol. Microbiol.">
        <title>Marinicauda algicola sp. nov., isolated from a marine red alga Rhodosorus marinus.</title>
        <authorList>
            <person name="Jeong S.E."/>
            <person name="Jeon S.H."/>
            <person name="Chun B.H."/>
            <person name="Kim D.W."/>
            <person name="Jeon C.O."/>
        </authorList>
    </citation>
    <scope>NUCLEOTIDE SEQUENCE [LARGE SCALE GENOMIC DNA]</scope>
    <source>
        <strain evidence="3 4">JCM 31718</strain>
    </source>
</reference>
<accession>A0A4S2H133</accession>
<dbReference type="RefSeq" id="WP_135995683.1">
    <property type="nucleotide sequence ID" value="NZ_CP071057.1"/>
</dbReference>
<evidence type="ECO:0000256" key="1">
    <source>
        <dbReference type="SAM" id="MobiDB-lite"/>
    </source>
</evidence>
<evidence type="ECO:0000313" key="3">
    <source>
        <dbReference type="EMBL" id="TGY89144.1"/>
    </source>
</evidence>
<comment type="caution">
    <text evidence="3">The sequence shown here is derived from an EMBL/GenBank/DDBJ whole genome shotgun (WGS) entry which is preliminary data.</text>
</comment>
<keyword evidence="2" id="KW-1133">Transmembrane helix</keyword>
<keyword evidence="2" id="KW-0812">Transmembrane</keyword>
<feature type="transmembrane region" description="Helical" evidence="2">
    <location>
        <begin position="12"/>
        <end position="39"/>
    </location>
</feature>
<protein>
    <submittedName>
        <fullName evidence="3">Uncharacterized protein</fullName>
    </submittedName>
</protein>
<organism evidence="3 4">
    <name type="scientific">Marinicauda algicola</name>
    <dbReference type="NCBI Taxonomy" id="2029849"/>
    <lineage>
        <taxon>Bacteria</taxon>
        <taxon>Pseudomonadati</taxon>
        <taxon>Pseudomonadota</taxon>
        <taxon>Alphaproteobacteria</taxon>
        <taxon>Maricaulales</taxon>
        <taxon>Maricaulaceae</taxon>
        <taxon>Marinicauda</taxon>
    </lineage>
</organism>